<comment type="caution">
    <text evidence="1">The sequence shown here is derived from an EMBL/GenBank/DDBJ whole genome shotgun (WGS) entry which is preliminary data.</text>
</comment>
<evidence type="ECO:0000313" key="2">
    <source>
        <dbReference type="Proteomes" id="UP001152795"/>
    </source>
</evidence>
<organism evidence="1 2">
    <name type="scientific">Paramuricea clavata</name>
    <name type="common">Red gorgonian</name>
    <name type="synonym">Violescent sea-whip</name>
    <dbReference type="NCBI Taxonomy" id="317549"/>
    <lineage>
        <taxon>Eukaryota</taxon>
        <taxon>Metazoa</taxon>
        <taxon>Cnidaria</taxon>
        <taxon>Anthozoa</taxon>
        <taxon>Octocorallia</taxon>
        <taxon>Malacalcyonacea</taxon>
        <taxon>Plexauridae</taxon>
        <taxon>Paramuricea</taxon>
    </lineage>
</organism>
<reference evidence="1" key="1">
    <citation type="submission" date="2020-04" db="EMBL/GenBank/DDBJ databases">
        <authorList>
            <person name="Alioto T."/>
            <person name="Alioto T."/>
            <person name="Gomez Garrido J."/>
        </authorList>
    </citation>
    <scope>NUCLEOTIDE SEQUENCE</scope>
    <source>
        <strain evidence="1">A484AB</strain>
    </source>
</reference>
<dbReference type="Proteomes" id="UP001152795">
    <property type="component" value="Unassembled WGS sequence"/>
</dbReference>
<sequence>MEERRKIITYIENKYGVRIGTTGGGVGYPSWVRKFVRGESERYGFGSCETSGVTESTRNEDKDSRGEYEDGDEYEYYRGWRNVIGRLRLARLFLPERRVGETQRDYIDKARSRFGRLLVYVKTVENDIKCLDRLRKWASENRSPLAFAVMSVTIAVIMVGMLSRKMTARGSGVVYGAAAATHEASKKLPPVISDVMKEITKLLDTTGDLMLLLACNLWVICIMAAVGIVFS</sequence>
<dbReference type="EMBL" id="CACRXK020006810">
    <property type="protein sequence ID" value="CAB4010502.1"/>
    <property type="molecule type" value="Genomic_DNA"/>
</dbReference>
<accession>A0A6S7IYW6</accession>
<name>A0A6S7IYW6_PARCT</name>
<evidence type="ECO:0000313" key="1">
    <source>
        <dbReference type="EMBL" id="CAB4010502.1"/>
    </source>
</evidence>
<dbReference type="AlphaFoldDB" id="A0A6S7IYW6"/>
<proteinExistence type="predicted"/>
<keyword evidence="2" id="KW-1185">Reference proteome</keyword>
<protein>
    <submittedName>
        <fullName evidence="1">Uncharacterized protein</fullName>
    </submittedName>
</protein>
<gene>
    <name evidence="1" type="ORF">PACLA_8A013232</name>
</gene>